<keyword evidence="1" id="KW-0472">Membrane</keyword>
<name>A0A934KBW9_9BACT</name>
<evidence type="ECO:0000256" key="1">
    <source>
        <dbReference type="SAM" id="Phobius"/>
    </source>
</evidence>
<accession>A0A934KBW9</accession>
<sequence length="120" mass="13380">MRARMPQDVDLEDKLIYGLTPGRFGYLVIAALTAVMLWNLTALPAYLRLPGCLALCAAGALLGWGRFAGRPADRFVADALLFLGRSYRLRRRRRRWFEIVPVSLRAINHASSSGPREPPG</sequence>
<feature type="transmembrane region" description="Helical" evidence="1">
    <location>
        <begin position="21"/>
        <end position="40"/>
    </location>
</feature>
<reference evidence="2" key="1">
    <citation type="submission" date="2020-10" db="EMBL/GenBank/DDBJ databases">
        <title>Ca. Dormibacterota MAGs.</title>
        <authorList>
            <person name="Montgomery K."/>
        </authorList>
    </citation>
    <scope>NUCLEOTIDE SEQUENCE [LARGE SCALE GENOMIC DNA]</scope>
    <source>
        <strain evidence="2">SC8812_S17_10</strain>
    </source>
</reference>
<keyword evidence="1" id="KW-1133">Transmembrane helix</keyword>
<dbReference type="RefSeq" id="WP_338204216.1">
    <property type="nucleotide sequence ID" value="NZ_JAEKNR010000202.1"/>
</dbReference>
<organism evidence="2 3">
    <name type="scientific">Candidatus Nephthysia bennettiae</name>
    <dbReference type="NCBI Taxonomy" id="3127016"/>
    <lineage>
        <taxon>Bacteria</taxon>
        <taxon>Bacillati</taxon>
        <taxon>Candidatus Dormiibacterota</taxon>
        <taxon>Candidatus Dormibacteria</taxon>
        <taxon>Candidatus Dormibacterales</taxon>
        <taxon>Candidatus Dormibacteraceae</taxon>
        <taxon>Candidatus Nephthysia</taxon>
    </lineage>
</organism>
<evidence type="ECO:0000313" key="3">
    <source>
        <dbReference type="Proteomes" id="UP000612893"/>
    </source>
</evidence>
<keyword evidence="3" id="KW-1185">Reference proteome</keyword>
<dbReference type="Proteomes" id="UP000612893">
    <property type="component" value="Unassembled WGS sequence"/>
</dbReference>
<comment type="caution">
    <text evidence="2">The sequence shown here is derived from an EMBL/GenBank/DDBJ whole genome shotgun (WGS) entry which is preliminary data.</text>
</comment>
<dbReference type="AlphaFoldDB" id="A0A934KBW9"/>
<dbReference type="Pfam" id="PF12666">
    <property type="entry name" value="PrgI"/>
    <property type="match status" value="1"/>
</dbReference>
<keyword evidence="1" id="KW-0812">Transmembrane</keyword>
<protein>
    <submittedName>
        <fullName evidence="2">PrgI family protein</fullName>
    </submittedName>
</protein>
<gene>
    <name evidence="2" type="ORF">JF922_20330</name>
</gene>
<dbReference type="EMBL" id="JAEKNR010000202">
    <property type="protein sequence ID" value="MBJ7600406.1"/>
    <property type="molecule type" value="Genomic_DNA"/>
</dbReference>
<proteinExistence type="predicted"/>
<dbReference type="InterPro" id="IPR024414">
    <property type="entry name" value="Uncharacterised_PrgI"/>
</dbReference>
<evidence type="ECO:0000313" key="2">
    <source>
        <dbReference type="EMBL" id="MBJ7600406.1"/>
    </source>
</evidence>